<name>A0A8X6KRL0_TRICU</name>
<reference evidence="1" key="1">
    <citation type="submission" date="2020-07" db="EMBL/GenBank/DDBJ databases">
        <title>Multicomponent nature underlies the extraordinary mechanical properties of spider dragline silk.</title>
        <authorList>
            <person name="Kono N."/>
            <person name="Nakamura H."/>
            <person name="Mori M."/>
            <person name="Yoshida Y."/>
            <person name="Ohtoshi R."/>
            <person name="Malay A.D."/>
            <person name="Moran D.A.P."/>
            <person name="Tomita M."/>
            <person name="Numata K."/>
            <person name="Arakawa K."/>
        </authorList>
    </citation>
    <scope>NUCLEOTIDE SEQUENCE</scope>
</reference>
<sequence length="91" mass="10429">MSYTEPSYSLMMKDNFIETQANGTMVLDPFLLQQDDFDVHEYNLNLQCVDLDGVVTELKEKSTEEILHLESAASFESDKSIALPAVYIWFN</sequence>
<organism evidence="1 2">
    <name type="scientific">Trichonephila clavata</name>
    <name type="common">Joro spider</name>
    <name type="synonym">Nephila clavata</name>
    <dbReference type="NCBI Taxonomy" id="2740835"/>
    <lineage>
        <taxon>Eukaryota</taxon>
        <taxon>Metazoa</taxon>
        <taxon>Ecdysozoa</taxon>
        <taxon>Arthropoda</taxon>
        <taxon>Chelicerata</taxon>
        <taxon>Arachnida</taxon>
        <taxon>Araneae</taxon>
        <taxon>Araneomorphae</taxon>
        <taxon>Entelegynae</taxon>
        <taxon>Araneoidea</taxon>
        <taxon>Nephilidae</taxon>
        <taxon>Trichonephila</taxon>
    </lineage>
</organism>
<proteinExistence type="predicted"/>
<keyword evidence="2" id="KW-1185">Reference proteome</keyword>
<evidence type="ECO:0000313" key="1">
    <source>
        <dbReference type="EMBL" id="GFQ81466.1"/>
    </source>
</evidence>
<dbReference type="Proteomes" id="UP000887116">
    <property type="component" value="Unassembled WGS sequence"/>
</dbReference>
<comment type="caution">
    <text evidence="1">The sequence shown here is derived from an EMBL/GenBank/DDBJ whole genome shotgun (WGS) entry which is preliminary data.</text>
</comment>
<evidence type="ECO:0000313" key="2">
    <source>
        <dbReference type="Proteomes" id="UP000887116"/>
    </source>
</evidence>
<protein>
    <submittedName>
        <fullName evidence="1">Uncharacterized protein</fullName>
    </submittedName>
</protein>
<dbReference type="EMBL" id="BMAO01022364">
    <property type="protein sequence ID" value="GFQ81466.1"/>
    <property type="molecule type" value="Genomic_DNA"/>
</dbReference>
<dbReference type="AlphaFoldDB" id="A0A8X6KRL0"/>
<gene>
    <name evidence="1" type="ORF">TNCT_673601</name>
</gene>
<accession>A0A8X6KRL0</accession>